<evidence type="ECO:0000313" key="4">
    <source>
        <dbReference type="EnsemblMetazoa" id="ISCW007234-PA"/>
    </source>
</evidence>
<dbReference type="EMBL" id="ABJB010001392">
    <property type="status" value="NOT_ANNOTATED_CDS"/>
    <property type="molecule type" value="Genomic_DNA"/>
</dbReference>
<evidence type="ECO:0000256" key="1">
    <source>
        <dbReference type="ARBA" id="ARBA00022729"/>
    </source>
</evidence>
<dbReference type="SUPFAM" id="SSF63707">
    <property type="entry name" value="Ganglioside M2 (gm2) activator"/>
    <property type="match status" value="1"/>
</dbReference>
<evidence type="ECO:0000313" key="3">
    <source>
        <dbReference type="EMBL" id="EEC10718.1"/>
    </source>
</evidence>
<feature type="non-terminal residue" evidence="3">
    <location>
        <position position="1"/>
    </location>
</feature>
<dbReference type="Proteomes" id="UP000001555">
    <property type="component" value="Unassembled WGS sequence"/>
</dbReference>
<dbReference type="VEuPathDB" id="VectorBase:ISCW007234"/>
<name>B7PVU6_IXOSC</name>
<dbReference type="OrthoDB" id="6409159at2759"/>
<feature type="signal peptide" evidence="2">
    <location>
        <begin position="1"/>
        <end position="19"/>
    </location>
</feature>
<keyword evidence="5" id="KW-1185">Reference proteome</keyword>
<feature type="chain" id="PRO_5010959803" evidence="2">
    <location>
        <begin position="20"/>
        <end position="166"/>
    </location>
</feature>
<dbReference type="GO" id="GO:0005319">
    <property type="term" value="F:lipid transporter activity"/>
    <property type="evidence" value="ECO:0000318"/>
    <property type="project" value="GO_Central"/>
</dbReference>
<dbReference type="VEuPathDB" id="VectorBase:ISCP_003572"/>
<dbReference type="HOGENOM" id="CLU_1604547_0_0_1"/>
<dbReference type="GO" id="GO:0009898">
    <property type="term" value="C:cytoplasmic side of plasma membrane"/>
    <property type="evidence" value="ECO:0000318"/>
    <property type="project" value="GO_Central"/>
</dbReference>
<dbReference type="GO" id="GO:0006689">
    <property type="term" value="P:ganglioside catabolic process"/>
    <property type="evidence" value="ECO:0000318"/>
    <property type="project" value="GO_Central"/>
</dbReference>
<dbReference type="Gene3D" id="2.70.220.10">
    <property type="entry name" value="Ganglioside GM2 activator"/>
    <property type="match status" value="1"/>
</dbReference>
<dbReference type="InterPro" id="IPR028996">
    <property type="entry name" value="GM2-AP"/>
</dbReference>
<dbReference type="GO" id="GO:0006869">
    <property type="term" value="P:lipid transport"/>
    <property type="evidence" value="ECO:0000318"/>
    <property type="project" value="GO_Central"/>
</dbReference>
<reference evidence="4" key="2">
    <citation type="submission" date="2020-05" db="UniProtKB">
        <authorList>
            <consortium name="EnsemblMetazoa"/>
        </authorList>
    </citation>
    <scope>IDENTIFICATION</scope>
    <source>
        <strain evidence="4">wikel</strain>
    </source>
</reference>
<dbReference type="AlphaFoldDB" id="B7PVU6"/>
<evidence type="ECO:0000256" key="2">
    <source>
        <dbReference type="SAM" id="SignalP"/>
    </source>
</evidence>
<dbReference type="EnsemblMetazoa" id="ISCW007234-RA">
    <property type="protein sequence ID" value="ISCW007234-PA"/>
    <property type="gene ID" value="ISCW007234"/>
</dbReference>
<protein>
    <submittedName>
        <fullName evidence="3 4">Immunoglobulin-binding protein, putative</fullName>
    </submittedName>
</protein>
<organism>
    <name type="scientific">Ixodes scapularis</name>
    <name type="common">Black-legged tick</name>
    <name type="synonym">Deer tick</name>
    <dbReference type="NCBI Taxonomy" id="6945"/>
    <lineage>
        <taxon>Eukaryota</taxon>
        <taxon>Metazoa</taxon>
        <taxon>Ecdysozoa</taxon>
        <taxon>Arthropoda</taxon>
        <taxon>Chelicerata</taxon>
        <taxon>Arachnida</taxon>
        <taxon>Acari</taxon>
        <taxon>Parasitiformes</taxon>
        <taxon>Ixodida</taxon>
        <taxon>Ixodoidea</taxon>
        <taxon>Ixodidae</taxon>
        <taxon>Ixodinae</taxon>
        <taxon>Ixodes</taxon>
    </lineage>
</organism>
<sequence>TMMFLVLMIGATMTGLCVASTQTPTLTSCSTAQQVKLSNVAITNARLGQTMTLNFTVNIMTTLNNSPQLKVTMTTNYGLPIPCINDVGTCTYDLCGGTSDVEQGLGSLWNNTCPITTNTYTESLMAPLPTDIKFLLGNGNVKIKLNILNGGQSVGCQQFTVMIQLN</sequence>
<dbReference type="EMBL" id="DS802468">
    <property type="protein sequence ID" value="EEC10718.1"/>
    <property type="molecule type" value="Genomic_DNA"/>
</dbReference>
<keyword evidence="1 2" id="KW-0732">Signal</keyword>
<dbReference type="PANTHER" id="PTHR17357">
    <property type="entry name" value="GM2 GANGLIOSIDE ACTIVATOR PROTEIN"/>
    <property type="match status" value="1"/>
</dbReference>
<dbReference type="EMBL" id="ABJB010069759">
    <property type="status" value="NOT_ANNOTATED_CDS"/>
    <property type="molecule type" value="Genomic_DNA"/>
</dbReference>
<dbReference type="PANTHER" id="PTHR17357:SF0">
    <property type="entry name" value="GANGLIOSIDE GM2 ACTIVATOR"/>
    <property type="match status" value="1"/>
</dbReference>
<evidence type="ECO:0000313" key="5">
    <source>
        <dbReference type="Proteomes" id="UP000001555"/>
    </source>
</evidence>
<gene>
    <name evidence="3" type="ORF">IscW_ISCW007234</name>
</gene>
<dbReference type="VEuPathDB" id="VectorBase:ISCI007234"/>
<dbReference type="InterPro" id="IPR036846">
    <property type="entry name" value="GM2-AP_sf"/>
</dbReference>
<dbReference type="PaxDb" id="6945-B7PVU6"/>
<dbReference type="GO" id="GO:0008047">
    <property type="term" value="F:enzyme activator activity"/>
    <property type="evidence" value="ECO:0007669"/>
    <property type="project" value="InterPro"/>
</dbReference>
<reference evidence="3 5" key="1">
    <citation type="submission" date="2008-03" db="EMBL/GenBank/DDBJ databases">
        <title>Annotation of Ixodes scapularis.</title>
        <authorList>
            <consortium name="Ixodes scapularis Genome Project Consortium"/>
            <person name="Caler E."/>
            <person name="Hannick L.I."/>
            <person name="Bidwell S."/>
            <person name="Joardar V."/>
            <person name="Thiagarajan M."/>
            <person name="Amedeo P."/>
            <person name="Galinsky K.J."/>
            <person name="Schobel S."/>
            <person name="Inman J."/>
            <person name="Hostetler J."/>
            <person name="Miller J."/>
            <person name="Hammond M."/>
            <person name="Megy K."/>
            <person name="Lawson D."/>
            <person name="Kodira C."/>
            <person name="Sutton G."/>
            <person name="Meyer J."/>
            <person name="Hill C.A."/>
            <person name="Birren B."/>
            <person name="Nene V."/>
            <person name="Collins F."/>
            <person name="Alarcon-Chaidez F."/>
            <person name="Wikel S."/>
            <person name="Strausberg R."/>
        </authorList>
    </citation>
    <scope>NUCLEOTIDE SEQUENCE [LARGE SCALE GENOMIC DNA]</scope>
    <source>
        <strain evidence="5">Wikel</strain>
        <strain evidence="3">Wikel colony</strain>
    </source>
</reference>
<proteinExistence type="predicted"/>
<accession>B7PVU6</accession>